<feature type="transmembrane region" description="Helical" evidence="8">
    <location>
        <begin position="339"/>
        <end position="355"/>
    </location>
</feature>
<dbReference type="Pfam" id="PF03845">
    <property type="entry name" value="Spore_permease"/>
    <property type="match status" value="1"/>
</dbReference>
<evidence type="ECO:0000256" key="1">
    <source>
        <dbReference type="ARBA" id="ARBA00004141"/>
    </source>
</evidence>
<feature type="transmembrane region" description="Helical" evidence="8">
    <location>
        <begin position="118"/>
        <end position="136"/>
    </location>
</feature>
<evidence type="ECO:0000256" key="5">
    <source>
        <dbReference type="ARBA" id="ARBA00022692"/>
    </source>
</evidence>
<dbReference type="OrthoDB" id="2716906at2"/>
<dbReference type="GO" id="GO:0016020">
    <property type="term" value="C:membrane"/>
    <property type="evidence" value="ECO:0007669"/>
    <property type="project" value="UniProtKB-SubCell"/>
</dbReference>
<evidence type="ECO:0000256" key="7">
    <source>
        <dbReference type="ARBA" id="ARBA00023136"/>
    </source>
</evidence>
<comment type="similarity">
    <text evidence="2">Belongs to the amino acid-polyamine-organocation (APC) superfamily. Spore germination protein (SGP) (TC 2.A.3.9) family.</text>
</comment>
<keyword evidence="3" id="KW-0813">Transport</keyword>
<evidence type="ECO:0000256" key="3">
    <source>
        <dbReference type="ARBA" id="ARBA00022448"/>
    </source>
</evidence>
<keyword evidence="4" id="KW-0309">Germination</keyword>
<feature type="transmembrane region" description="Helical" evidence="8">
    <location>
        <begin position="300"/>
        <end position="319"/>
    </location>
</feature>
<dbReference type="GO" id="GO:0009847">
    <property type="term" value="P:spore germination"/>
    <property type="evidence" value="ECO:0007669"/>
    <property type="project" value="InterPro"/>
</dbReference>
<evidence type="ECO:0000256" key="8">
    <source>
        <dbReference type="SAM" id="Phobius"/>
    </source>
</evidence>
<feature type="transmembrane region" description="Helical" evidence="8">
    <location>
        <begin position="12"/>
        <end position="29"/>
    </location>
</feature>
<comment type="caution">
    <text evidence="9">The sequence shown here is derived from an EMBL/GenBank/DDBJ whole genome shotgun (WGS) entry which is preliminary data.</text>
</comment>
<dbReference type="PANTHER" id="PTHR34975:SF2">
    <property type="entry name" value="SPORE GERMINATION PROTEIN A2"/>
    <property type="match status" value="1"/>
</dbReference>
<dbReference type="RefSeq" id="WP_113031785.1">
    <property type="nucleotide sequence ID" value="NZ_QMFB01000008.1"/>
</dbReference>
<dbReference type="InterPro" id="IPR004761">
    <property type="entry name" value="Spore_GerAB"/>
</dbReference>
<dbReference type="Gene3D" id="1.20.1740.10">
    <property type="entry name" value="Amino acid/polyamine transporter I"/>
    <property type="match status" value="1"/>
</dbReference>
<feature type="transmembrane region" description="Helical" evidence="8">
    <location>
        <begin position="41"/>
        <end position="62"/>
    </location>
</feature>
<comment type="subcellular location">
    <subcellularLocation>
        <location evidence="1">Membrane</location>
        <topology evidence="1">Multi-pass membrane protein</topology>
    </subcellularLocation>
</comment>
<keyword evidence="10" id="KW-1185">Reference proteome</keyword>
<feature type="transmembrane region" description="Helical" evidence="8">
    <location>
        <begin position="82"/>
        <end position="106"/>
    </location>
</feature>
<feature type="transmembrane region" description="Helical" evidence="8">
    <location>
        <begin position="148"/>
        <end position="165"/>
    </location>
</feature>
<feature type="transmembrane region" description="Helical" evidence="8">
    <location>
        <begin position="268"/>
        <end position="288"/>
    </location>
</feature>
<name>A0A329MKL4_9BACL</name>
<protein>
    <submittedName>
        <fullName evidence="9">Spore gernimation protein</fullName>
    </submittedName>
</protein>
<sequence length="365" mass="40997">MNNRAPELSLMQFILLINGVQVGVGQLSLPRELAETGGTDGWLALFIGYAASIAASLAIIRIMSRKPDGTLIDLLEHYFGKWAGTVGAFTAAAAFTIFTMEIMFSAGQMIKSWIMQRTPLYMLIILFSIPSFAIIVKGMRVMSRYSEFVFYMFLPMAVFLFMPLQDGNLLHLFPFLKEGWEPVFKSVRLTALSFSGFEFAFFAYPFLKRKELASIGIVIANTLSLIIYLIITLACFLYFSPDEITVFNQPALNLLKVVELRFVERVEIIFLSVFLIMVSTSWIPYMYGYSYCLNRLVPKLGIMGHTAIMITGLIAIAVATDPSFMLVEKWMKAAGTTSMFVSYALPFCLLAYILAHERIKGRKSG</sequence>
<reference evidence="9 10" key="1">
    <citation type="journal article" date="2009" name="Int. J. Syst. Evol. Microbiol.">
        <title>Paenibacillus contaminans sp. nov., isolated from a contaminated laboratory plate.</title>
        <authorList>
            <person name="Chou J.H."/>
            <person name="Lee J.H."/>
            <person name="Lin M.C."/>
            <person name="Chang P.S."/>
            <person name="Arun A.B."/>
            <person name="Young C.C."/>
            <person name="Chen W.M."/>
        </authorList>
    </citation>
    <scope>NUCLEOTIDE SEQUENCE [LARGE SCALE GENOMIC DNA]</scope>
    <source>
        <strain evidence="9 10">CKOBP-6</strain>
    </source>
</reference>
<keyword evidence="6 8" id="KW-1133">Transmembrane helix</keyword>
<feature type="transmembrane region" description="Helical" evidence="8">
    <location>
        <begin position="214"/>
        <end position="239"/>
    </location>
</feature>
<dbReference type="EMBL" id="QMFB01000008">
    <property type="protein sequence ID" value="RAV20389.1"/>
    <property type="molecule type" value="Genomic_DNA"/>
</dbReference>
<organism evidence="9 10">
    <name type="scientific">Paenibacillus contaminans</name>
    <dbReference type="NCBI Taxonomy" id="450362"/>
    <lineage>
        <taxon>Bacteria</taxon>
        <taxon>Bacillati</taxon>
        <taxon>Bacillota</taxon>
        <taxon>Bacilli</taxon>
        <taxon>Bacillales</taxon>
        <taxon>Paenibacillaceae</taxon>
        <taxon>Paenibacillus</taxon>
    </lineage>
</organism>
<accession>A0A329MKL4</accession>
<feature type="transmembrane region" description="Helical" evidence="8">
    <location>
        <begin position="185"/>
        <end position="207"/>
    </location>
</feature>
<dbReference type="NCBIfam" id="TIGR00912">
    <property type="entry name" value="2A0309"/>
    <property type="match status" value="1"/>
</dbReference>
<evidence type="ECO:0000313" key="10">
    <source>
        <dbReference type="Proteomes" id="UP000250369"/>
    </source>
</evidence>
<dbReference type="PANTHER" id="PTHR34975">
    <property type="entry name" value="SPORE GERMINATION PROTEIN A2"/>
    <property type="match status" value="1"/>
</dbReference>
<dbReference type="Proteomes" id="UP000250369">
    <property type="component" value="Unassembled WGS sequence"/>
</dbReference>
<evidence type="ECO:0000256" key="4">
    <source>
        <dbReference type="ARBA" id="ARBA00022544"/>
    </source>
</evidence>
<gene>
    <name evidence="9" type="ORF">DQG23_15590</name>
</gene>
<evidence type="ECO:0000256" key="6">
    <source>
        <dbReference type="ARBA" id="ARBA00022989"/>
    </source>
</evidence>
<keyword evidence="5 8" id="KW-0812">Transmembrane</keyword>
<proteinExistence type="inferred from homology"/>
<evidence type="ECO:0000256" key="2">
    <source>
        <dbReference type="ARBA" id="ARBA00007998"/>
    </source>
</evidence>
<keyword evidence="7 8" id="KW-0472">Membrane</keyword>
<dbReference type="AlphaFoldDB" id="A0A329MKL4"/>
<evidence type="ECO:0000313" key="9">
    <source>
        <dbReference type="EMBL" id="RAV20389.1"/>
    </source>
</evidence>